<feature type="compositionally biased region" description="Basic and acidic residues" evidence="12">
    <location>
        <begin position="853"/>
        <end position="865"/>
    </location>
</feature>
<feature type="domain" description="Pre-mRNA-splicing factor Syf1/CRNKL1-like C-terminal HAT-repeats" evidence="14">
    <location>
        <begin position="443"/>
        <end position="838"/>
    </location>
</feature>
<feature type="domain" description="Pre-mRNA-splicing factor SYF1 central HAT repeats" evidence="13">
    <location>
        <begin position="223"/>
        <end position="441"/>
    </location>
</feature>
<dbReference type="InterPro" id="IPR055430">
    <property type="entry name" value="HAT_Syf1_CNRKL1_C"/>
</dbReference>
<feature type="domain" description="Pre-mRNA-splicing factor Syf1-like N-terminal HAT-repeats" evidence="15">
    <location>
        <begin position="62"/>
        <end position="221"/>
    </location>
</feature>
<keyword evidence="17" id="KW-1185">Reference proteome</keyword>
<dbReference type="Pfam" id="PF23233">
    <property type="entry name" value="HAT_Syf1_CNRKL1_N"/>
    <property type="match status" value="1"/>
</dbReference>
<dbReference type="Pfam" id="PF23231">
    <property type="entry name" value="HAT_Syf1_CNRKL1_C"/>
    <property type="match status" value="1"/>
</dbReference>
<dbReference type="GO" id="GO:0071007">
    <property type="term" value="C:U2-type catalytic step 2 spliceosome"/>
    <property type="evidence" value="ECO:0007669"/>
    <property type="project" value="TreeGrafter"/>
</dbReference>
<dbReference type="SUPFAM" id="SSF48452">
    <property type="entry name" value="TPR-like"/>
    <property type="match status" value="4"/>
</dbReference>
<evidence type="ECO:0000259" key="15">
    <source>
        <dbReference type="Pfam" id="PF23233"/>
    </source>
</evidence>
<feature type="compositionally biased region" description="Low complexity" evidence="12">
    <location>
        <begin position="1"/>
        <end position="13"/>
    </location>
</feature>
<dbReference type="InterPro" id="IPR045075">
    <property type="entry name" value="Syf1-like"/>
</dbReference>
<evidence type="ECO:0000259" key="14">
    <source>
        <dbReference type="Pfam" id="PF23231"/>
    </source>
</evidence>
<accession>A0A139H3P4</accession>
<organism evidence="16 17">
    <name type="scientific">Pseudocercospora eumusae</name>
    <dbReference type="NCBI Taxonomy" id="321146"/>
    <lineage>
        <taxon>Eukaryota</taxon>
        <taxon>Fungi</taxon>
        <taxon>Dikarya</taxon>
        <taxon>Ascomycota</taxon>
        <taxon>Pezizomycotina</taxon>
        <taxon>Dothideomycetes</taxon>
        <taxon>Dothideomycetidae</taxon>
        <taxon>Mycosphaerellales</taxon>
        <taxon>Mycosphaerellaceae</taxon>
        <taxon>Pseudocercospora</taxon>
    </lineage>
</organism>
<evidence type="ECO:0000256" key="5">
    <source>
        <dbReference type="ARBA" id="ARBA00022728"/>
    </source>
</evidence>
<dbReference type="InterPro" id="IPR055433">
    <property type="entry name" value="HAT_Syf1-like_N"/>
</dbReference>
<dbReference type="FunFam" id="1.25.40.10:FF:000666">
    <property type="entry name" value="DNA repair and transcription protein (Xab2)"/>
    <property type="match status" value="1"/>
</dbReference>
<reference evidence="16 17" key="1">
    <citation type="submission" date="2015-07" db="EMBL/GenBank/DDBJ databases">
        <title>Comparative genomics of the Sigatoka disease complex on banana suggests a link between parallel evolutionary changes in Pseudocercospora fijiensis and Pseudocercospora eumusae and increased virulence on the banana host.</title>
        <authorList>
            <person name="Chang T.-C."/>
            <person name="Salvucci A."/>
            <person name="Crous P.W."/>
            <person name="Stergiopoulos I."/>
        </authorList>
    </citation>
    <scope>NUCLEOTIDE SEQUENCE [LARGE SCALE GENOMIC DNA]</scope>
    <source>
        <strain evidence="16 17">CBS 114824</strain>
    </source>
</reference>
<evidence type="ECO:0000256" key="6">
    <source>
        <dbReference type="ARBA" id="ARBA00022737"/>
    </source>
</evidence>
<keyword evidence="5" id="KW-0747">Spliceosome</keyword>
<protein>
    <recommendedName>
        <fullName evidence="10">Pre-mRNA-splicing factor SYF1</fullName>
    </recommendedName>
    <alternativeName>
        <fullName evidence="11">Pre-mRNA-splicing factor syf1</fullName>
    </alternativeName>
</protein>
<dbReference type="STRING" id="321146.A0A139H3P4"/>
<comment type="subcellular location">
    <subcellularLocation>
        <location evidence="1">Nucleus</location>
    </subcellularLocation>
</comment>
<evidence type="ECO:0000256" key="2">
    <source>
        <dbReference type="ARBA" id="ARBA00008644"/>
    </source>
</evidence>
<name>A0A139H3P4_9PEZI</name>
<proteinExistence type="inferred from homology"/>
<comment type="caution">
    <text evidence="16">The sequence shown here is derived from an EMBL/GenBank/DDBJ whole genome shotgun (WGS) entry which is preliminary data.</text>
</comment>
<comment type="function">
    <text evidence="9">Involved in pre-mRNA splicing and cell cycle progression.</text>
</comment>
<dbReference type="Gene3D" id="1.25.40.10">
    <property type="entry name" value="Tetratricopeptide repeat domain"/>
    <property type="match status" value="5"/>
</dbReference>
<dbReference type="InterPro" id="IPR011990">
    <property type="entry name" value="TPR-like_helical_dom_sf"/>
</dbReference>
<evidence type="ECO:0000256" key="7">
    <source>
        <dbReference type="ARBA" id="ARBA00023187"/>
    </source>
</evidence>
<evidence type="ECO:0000256" key="8">
    <source>
        <dbReference type="ARBA" id="ARBA00023242"/>
    </source>
</evidence>
<keyword evidence="7" id="KW-0508">mRNA splicing</keyword>
<dbReference type="SMART" id="SM00386">
    <property type="entry name" value="HAT"/>
    <property type="match status" value="12"/>
</dbReference>
<evidence type="ECO:0000256" key="11">
    <source>
        <dbReference type="ARBA" id="ARBA00067212"/>
    </source>
</evidence>
<evidence type="ECO:0000256" key="12">
    <source>
        <dbReference type="SAM" id="MobiDB-lite"/>
    </source>
</evidence>
<feature type="region of interest" description="Disordered" evidence="12">
    <location>
        <begin position="842"/>
        <end position="880"/>
    </location>
</feature>
<dbReference type="InterPro" id="IPR056350">
    <property type="entry name" value="HAT_Syf1_central"/>
</dbReference>
<comment type="subunit">
    <text evidence="3">Associated with the spliceosome.</text>
</comment>
<dbReference type="AlphaFoldDB" id="A0A139H3P4"/>
<dbReference type="GO" id="GO:0071014">
    <property type="term" value="C:post-mRNA release spliceosomal complex"/>
    <property type="evidence" value="ECO:0007669"/>
    <property type="project" value="TreeGrafter"/>
</dbReference>
<keyword evidence="8" id="KW-0539">Nucleus</keyword>
<evidence type="ECO:0000256" key="10">
    <source>
        <dbReference type="ARBA" id="ARBA00039472"/>
    </source>
</evidence>
<dbReference type="PANTHER" id="PTHR11246">
    <property type="entry name" value="PRE-MRNA SPLICING FACTOR"/>
    <property type="match status" value="1"/>
</dbReference>
<evidence type="ECO:0000313" key="17">
    <source>
        <dbReference type="Proteomes" id="UP000070133"/>
    </source>
</evidence>
<evidence type="ECO:0000259" key="13">
    <source>
        <dbReference type="Pfam" id="PF23220"/>
    </source>
</evidence>
<gene>
    <name evidence="16" type="ORF">AC578_10803</name>
</gene>
<dbReference type="EMBL" id="LFZN01000154">
    <property type="protein sequence ID" value="KXS97064.1"/>
    <property type="molecule type" value="Genomic_DNA"/>
</dbReference>
<feature type="region of interest" description="Disordered" evidence="12">
    <location>
        <begin position="1"/>
        <end position="24"/>
    </location>
</feature>
<keyword evidence="6" id="KW-0677">Repeat</keyword>
<dbReference type="GO" id="GO:0000349">
    <property type="term" value="P:generation of catalytic spliceosome for first transesterification step"/>
    <property type="evidence" value="ECO:0007669"/>
    <property type="project" value="TreeGrafter"/>
</dbReference>
<dbReference type="FunFam" id="1.25.40.10:FF:000023">
    <property type="entry name" value="Pre-mRNA-splicing factor SYF1"/>
    <property type="match status" value="1"/>
</dbReference>
<dbReference type="FunFam" id="1.25.40.10:FF:000038">
    <property type="entry name" value="Putative pre-mRNA-splicing factor SYF1"/>
    <property type="match status" value="1"/>
</dbReference>
<dbReference type="Pfam" id="PF23220">
    <property type="entry name" value="HAT_Syf1_M"/>
    <property type="match status" value="1"/>
</dbReference>
<evidence type="ECO:0000313" key="16">
    <source>
        <dbReference type="EMBL" id="KXS97064.1"/>
    </source>
</evidence>
<evidence type="ECO:0000256" key="4">
    <source>
        <dbReference type="ARBA" id="ARBA00022664"/>
    </source>
</evidence>
<sequence>MIKGLSSLSSLGLPTRRKSGGPNELHHLTMANLAAATKTAPPPPPPPPPQQQSMLYLISQNDEIYENDILRSAGNVRAWLDYVHFKRQHGTLLEQSFVLERACNALPRSYKLWKMYLELRASHLKRRNPAKWKTEYQKVNALFERALVLLNKMPRIWEMYLEFLMSQPLITFTRRTFDRALRALPVTQHSRIWKLYRPFATSAGGETAVRVWRRYIQLHPEYVEEFIDMLEREGRYTDAVQRYIDILNNPKFKSREAKGPFQHWTEMLEILIDHARNVPNPVPLLDGSAVEVENIVRSGLERFPDQRGILWVGLARYYINLGNYERARDIFEQGITTVMTVRDFSVVFDTYAEAEEALISIKLEESAARQQKGKVDEEADLDLDIRMMRFEQLMDRRPFLVNDVLLRQNPHNVNEWQKRVALWGDNKQMVVQTYADAIAAIGPKKAVGRFHELWVNYAKFYEAGGDLTNARIIMEKAVKVPYKSVAELAECWTEWAELELRNENFDQAVNIMATATKAPKRSNVDYFDETLSPQQRVHKSWKLWSFYVDLVESVSSLEETKKVYERIFELRIATPQTVVNYANLLEENEYYEESFKVYERGLDLFSYPVAFELWNLYLTKAVDRRISIERLRDLFEQAIEGCPPRFAKTLFLMYGALEEERGLARHAMRIYERATRAVADEDRAEMFEFYITKSASNFGLTSTRPIYERAIAALPDKEASSMCIKFAEMERRLGEIDRARAIYGHASQFCDPRVDAEFWRKWEAFEVQHGNEDTFKEMLRIKRSVQAQFNTDVNFIASQAVARQQAAGARTNGVAEDNDEVEMSAEKVDAMAALERQARAPVGFVAASSGPEGGDRPKVNQDQENRAVTNADEIDIDDDL</sequence>
<evidence type="ECO:0000256" key="1">
    <source>
        <dbReference type="ARBA" id="ARBA00004123"/>
    </source>
</evidence>
<evidence type="ECO:0000256" key="9">
    <source>
        <dbReference type="ARBA" id="ARBA00037272"/>
    </source>
</evidence>
<evidence type="ECO:0000256" key="3">
    <source>
        <dbReference type="ARBA" id="ARBA00011524"/>
    </source>
</evidence>
<keyword evidence="4" id="KW-0507">mRNA processing</keyword>
<dbReference type="GO" id="GO:0000974">
    <property type="term" value="C:Prp19 complex"/>
    <property type="evidence" value="ECO:0007669"/>
    <property type="project" value="TreeGrafter"/>
</dbReference>
<dbReference type="OrthoDB" id="10067343at2759"/>
<dbReference type="Proteomes" id="UP000070133">
    <property type="component" value="Unassembled WGS sequence"/>
</dbReference>
<dbReference type="PANTHER" id="PTHR11246:SF5">
    <property type="entry name" value="PRE-MRNA-SPLICING FACTOR SYF1"/>
    <property type="match status" value="1"/>
</dbReference>
<dbReference type="InterPro" id="IPR003107">
    <property type="entry name" value="HAT"/>
</dbReference>
<comment type="similarity">
    <text evidence="2">Belongs to the crooked-neck family.</text>
</comment>